<comment type="caution">
    <text evidence="7">The sequence shown here is derived from an EMBL/GenBank/DDBJ whole genome shotgun (WGS) entry which is preliminary data.</text>
</comment>
<keyword evidence="4" id="KW-0564">Palmitate</keyword>
<dbReference type="Pfam" id="PF13627">
    <property type="entry name" value="LptM_cons"/>
    <property type="match status" value="1"/>
</dbReference>
<reference evidence="8" key="1">
    <citation type="journal article" date="2019" name="Int. J. Syst. Evol. Microbiol.">
        <title>The Global Catalogue of Microorganisms (GCM) 10K type strain sequencing project: providing services to taxonomists for standard genome sequencing and annotation.</title>
        <authorList>
            <consortium name="The Broad Institute Genomics Platform"/>
            <consortium name="The Broad Institute Genome Sequencing Center for Infectious Disease"/>
            <person name="Wu L."/>
            <person name="Ma J."/>
        </authorList>
    </citation>
    <scope>NUCLEOTIDE SEQUENCE [LARGE SCALE GENOMIC DNA]</scope>
    <source>
        <strain evidence="8">JCM 17110</strain>
    </source>
</reference>
<gene>
    <name evidence="7" type="ORF">GCM10022394_23050</name>
</gene>
<evidence type="ECO:0000256" key="3">
    <source>
        <dbReference type="ARBA" id="ARBA00023136"/>
    </source>
</evidence>
<keyword evidence="6" id="KW-0449">Lipoprotein</keyword>
<keyword evidence="5" id="KW-0998">Cell outer membrane</keyword>
<evidence type="ECO:0000313" key="8">
    <source>
        <dbReference type="Proteomes" id="UP001500795"/>
    </source>
</evidence>
<keyword evidence="3" id="KW-0472">Membrane</keyword>
<dbReference type="Proteomes" id="UP001500795">
    <property type="component" value="Unassembled WGS sequence"/>
</dbReference>
<keyword evidence="2" id="KW-0732">Signal</keyword>
<name>A0ABP6VYL6_9GAMM</name>
<protein>
    <recommendedName>
        <fullName evidence="9">Lipopeptide</fullName>
    </recommendedName>
</protein>
<evidence type="ECO:0000313" key="7">
    <source>
        <dbReference type="EMBL" id="GAA3542515.1"/>
    </source>
</evidence>
<sequence length="87" mass="9661">MIDAFFYMLINGVRQGMEFTVVHRPLPIAFENLNAIIRAWNHIHSHMMHKIKLTVLAALALTLAGCGLKGPLTLPQAEQNSTQVAQP</sequence>
<evidence type="ECO:0000256" key="2">
    <source>
        <dbReference type="ARBA" id="ARBA00022729"/>
    </source>
</evidence>
<dbReference type="NCBIfam" id="NF047847">
    <property type="entry name" value="SS_mature_LptM"/>
    <property type="match status" value="1"/>
</dbReference>
<proteinExistence type="predicted"/>
<accession>A0ABP6VYL6</accession>
<keyword evidence="8" id="KW-1185">Reference proteome</keyword>
<evidence type="ECO:0000256" key="5">
    <source>
        <dbReference type="ARBA" id="ARBA00023237"/>
    </source>
</evidence>
<dbReference type="EMBL" id="BAABCX010000003">
    <property type="protein sequence ID" value="GAA3542515.1"/>
    <property type="molecule type" value="Genomic_DNA"/>
</dbReference>
<evidence type="ECO:0008006" key="9">
    <source>
        <dbReference type="Google" id="ProtNLM"/>
    </source>
</evidence>
<comment type="subcellular location">
    <subcellularLocation>
        <location evidence="1">Cell outer membrane</location>
        <topology evidence="1">Lipid-anchor</topology>
    </subcellularLocation>
</comment>
<evidence type="ECO:0000256" key="4">
    <source>
        <dbReference type="ARBA" id="ARBA00023139"/>
    </source>
</evidence>
<evidence type="ECO:0000256" key="6">
    <source>
        <dbReference type="ARBA" id="ARBA00023288"/>
    </source>
</evidence>
<dbReference type="InterPro" id="IPR032831">
    <property type="entry name" value="LptM_cons"/>
</dbReference>
<organism evidence="7 8">
    <name type="scientific">Zobellella aerophila</name>
    <dbReference type="NCBI Taxonomy" id="870480"/>
    <lineage>
        <taxon>Bacteria</taxon>
        <taxon>Pseudomonadati</taxon>
        <taxon>Pseudomonadota</taxon>
        <taxon>Gammaproteobacteria</taxon>
        <taxon>Aeromonadales</taxon>
        <taxon>Aeromonadaceae</taxon>
        <taxon>Zobellella</taxon>
    </lineage>
</organism>
<evidence type="ECO:0000256" key="1">
    <source>
        <dbReference type="ARBA" id="ARBA00004459"/>
    </source>
</evidence>